<keyword evidence="2" id="KW-1133">Transmembrane helix</keyword>
<feature type="transmembrane region" description="Helical" evidence="2">
    <location>
        <begin position="73"/>
        <end position="94"/>
    </location>
</feature>
<protein>
    <recommendedName>
        <fullName evidence="6">MARVEL domain-containing protein</fullName>
    </recommendedName>
</protein>
<feature type="region of interest" description="Disordered" evidence="1">
    <location>
        <begin position="196"/>
        <end position="221"/>
    </location>
</feature>
<dbReference type="RefSeq" id="XP_069210010.1">
    <property type="nucleotide sequence ID" value="XM_069352592.1"/>
</dbReference>
<feature type="signal peptide" evidence="3">
    <location>
        <begin position="1"/>
        <end position="24"/>
    </location>
</feature>
<dbReference type="Proteomes" id="UP001565368">
    <property type="component" value="Unassembled WGS sequence"/>
</dbReference>
<gene>
    <name evidence="4" type="ORF">Q8F55_004069</name>
</gene>
<evidence type="ECO:0000313" key="4">
    <source>
        <dbReference type="EMBL" id="KAL1410066.1"/>
    </source>
</evidence>
<evidence type="ECO:0000256" key="2">
    <source>
        <dbReference type="SAM" id="Phobius"/>
    </source>
</evidence>
<accession>A0ABR3Q5R7</accession>
<evidence type="ECO:0000313" key="5">
    <source>
        <dbReference type="Proteomes" id="UP001565368"/>
    </source>
</evidence>
<feature type="transmembrane region" description="Helical" evidence="2">
    <location>
        <begin position="134"/>
        <end position="154"/>
    </location>
</feature>
<keyword evidence="3" id="KW-0732">Signal</keyword>
<evidence type="ECO:0000256" key="1">
    <source>
        <dbReference type="SAM" id="MobiDB-lite"/>
    </source>
</evidence>
<name>A0ABR3Q5R7_9TREE</name>
<organism evidence="4 5">
    <name type="scientific">Vanrija albida</name>
    <dbReference type="NCBI Taxonomy" id="181172"/>
    <lineage>
        <taxon>Eukaryota</taxon>
        <taxon>Fungi</taxon>
        <taxon>Dikarya</taxon>
        <taxon>Basidiomycota</taxon>
        <taxon>Agaricomycotina</taxon>
        <taxon>Tremellomycetes</taxon>
        <taxon>Trichosporonales</taxon>
        <taxon>Trichosporonaceae</taxon>
        <taxon>Vanrija</taxon>
    </lineage>
</organism>
<feature type="compositionally biased region" description="Low complexity" evidence="1">
    <location>
        <begin position="316"/>
        <end position="325"/>
    </location>
</feature>
<proteinExistence type="predicted"/>
<feature type="region of interest" description="Disordered" evidence="1">
    <location>
        <begin position="316"/>
        <end position="339"/>
    </location>
</feature>
<feature type="chain" id="PRO_5046265201" description="MARVEL domain-containing protein" evidence="3">
    <location>
        <begin position="25"/>
        <end position="339"/>
    </location>
</feature>
<dbReference type="GeneID" id="95985112"/>
<keyword evidence="2" id="KW-0812">Transmembrane</keyword>
<feature type="transmembrane region" description="Helical" evidence="2">
    <location>
        <begin position="48"/>
        <end position="66"/>
    </location>
</feature>
<reference evidence="4 5" key="1">
    <citation type="submission" date="2023-08" db="EMBL/GenBank/DDBJ databases">
        <title>Annotated Genome Sequence of Vanrija albida AlHP1.</title>
        <authorList>
            <person name="Herzog R."/>
        </authorList>
    </citation>
    <scope>NUCLEOTIDE SEQUENCE [LARGE SCALE GENOMIC DNA]</scope>
    <source>
        <strain evidence="4 5">AlHP1</strain>
    </source>
</reference>
<feature type="compositionally biased region" description="Polar residues" evidence="1">
    <location>
        <begin position="196"/>
        <end position="209"/>
    </location>
</feature>
<keyword evidence="2" id="KW-0472">Membrane</keyword>
<keyword evidence="5" id="KW-1185">Reference proteome</keyword>
<dbReference type="EMBL" id="JBBXJM010000003">
    <property type="protein sequence ID" value="KAL1410066.1"/>
    <property type="molecule type" value="Genomic_DNA"/>
</dbReference>
<evidence type="ECO:0000256" key="3">
    <source>
        <dbReference type="SAM" id="SignalP"/>
    </source>
</evidence>
<evidence type="ECO:0008006" key="6">
    <source>
        <dbReference type="Google" id="ProtNLM"/>
    </source>
</evidence>
<comment type="caution">
    <text evidence="4">The sequence shown here is derived from an EMBL/GenBank/DDBJ whole genome shotgun (WGS) entry which is preliminary data.</text>
</comment>
<sequence length="339" mass="36253">MSALKRPGAALAALLAAVLAGALAAWAGWKAGHPRAVNTTPGVMEIPAAAVLGLAFFAYLWSTFAIAGANPVLLAFVGLLGPAGAAYTIVLAAMNLARRRDRVLWAACVSALPDKGSTEGCEREWRRLWRPVNIAAIAAAGLVLVLTLYVLAYLRHINAVHAAKRRTENWIEKDALRRDAGIGRLVITHTVPLNETTSSLPMSPASTAHLNPARASPSPTPYTPQRYIPHSRSQMSGVSGAGYAPSETVTYYDDFSETMHGGEDARGYDERLAGTGGMRSPPLPVVDVDREFQEYMSASGHSRTFSRGTTATGYYSASHHSGYYSDEAEPRTSRVGRAM</sequence>